<dbReference type="OrthoDB" id="10010602at2759"/>
<dbReference type="InterPro" id="IPR000308">
    <property type="entry name" value="14-3-3"/>
</dbReference>
<dbReference type="EMBL" id="CAJJDN010000001">
    <property type="protein sequence ID" value="CAD8045673.1"/>
    <property type="molecule type" value="Genomic_DNA"/>
</dbReference>
<feature type="domain" description="14-3-3" evidence="2">
    <location>
        <begin position="243"/>
        <end position="478"/>
    </location>
</feature>
<dbReference type="InterPro" id="IPR023410">
    <property type="entry name" value="14-3-3_domain"/>
</dbReference>
<dbReference type="AlphaFoldDB" id="A0A8S1JSP3"/>
<name>A0A8S1JSP3_9CILI</name>
<sequence length="480" mass="56475">MNQFNKEEYLFLAKIAQQTERFNDMIEFIKLVDDIELTKEERNTLQSAYNNVIGIKRAELRVLQEIEERESNRQSDGQVLLYIKNYQMKIENELQQKCQEIIILVRDKLLSNAKQAESKVFYLKMIGDYNRYLAEFQLENDQHNSVDQAKEAYKEAVLMAQSKLSPTLPLYLRLMLNTSVFICDILSDVEGARELAKESFEKGILFLDHVKEENIKDYQCLLQLLRNKFRNEYIKLIMNKFSREEFLFLARIAQQTERFNDMIEFIKHFLDQELNKEERSILSAAYKNVVGNKRAELRVLTAIEQKESRKQTDQYTLNYIRNYKHKIEGELKNSCSEILNLIDSTLYPNSKQVDSKVFYLKMKADYNRYLAEFLLDNEYHAAVEQATQAYKEADVLAKSNLSTTSPIRLGLHLNQSVFYYEILQNAAEAIRIANEAFEQAIAQVDTVNEENYKDCTLIMQLLRDNLTLWNNPEEEANDDQ</sequence>
<dbReference type="Proteomes" id="UP000692954">
    <property type="component" value="Unassembled WGS sequence"/>
</dbReference>
<feature type="domain" description="14-3-3" evidence="2">
    <location>
        <begin position="6"/>
        <end position="239"/>
    </location>
</feature>
<feature type="coiled-coil region" evidence="1">
    <location>
        <begin position="423"/>
        <end position="450"/>
    </location>
</feature>
<keyword evidence="4" id="KW-1185">Reference proteome</keyword>
<reference evidence="3" key="1">
    <citation type="submission" date="2021-01" db="EMBL/GenBank/DDBJ databases">
        <authorList>
            <consortium name="Genoscope - CEA"/>
            <person name="William W."/>
        </authorList>
    </citation>
    <scope>NUCLEOTIDE SEQUENCE</scope>
</reference>
<dbReference type="CDD" id="cd08774">
    <property type="entry name" value="14-3-3"/>
    <property type="match status" value="2"/>
</dbReference>
<evidence type="ECO:0000313" key="4">
    <source>
        <dbReference type="Proteomes" id="UP000692954"/>
    </source>
</evidence>
<organism evidence="3 4">
    <name type="scientific">Paramecium sonneborni</name>
    <dbReference type="NCBI Taxonomy" id="65129"/>
    <lineage>
        <taxon>Eukaryota</taxon>
        <taxon>Sar</taxon>
        <taxon>Alveolata</taxon>
        <taxon>Ciliophora</taxon>
        <taxon>Intramacronucleata</taxon>
        <taxon>Oligohymenophorea</taxon>
        <taxon>Peniculida</taxon>
        <taxon>Parameciidae</taxon>
        <taxon>Paramecium</taxon>
    </lineage>
</organism>
<dbReference type="PRINTS" id="PR00305">
    <property type="entry name" value="1433ZETA"/>
</dbReference>
<proteinExistence type="predicted"/>
<comment type="caution">
    <text evidence="3">The sequence shown here is derived from an EMBL/GenBank/DDBJ whole genome shotgun (WGS) entry which is preliminary data.</text>
</comment>
<dbReference type="PANTHER" id="PTHR18860">
    <property type="entry name" value="14-3-3 PROTEIN"/>
    <property type="match status" value="1"/>
</dbReference>
<gene>
    <name evidence="3" type="ORF">PSON_ATCC_30995.1.T0010196</name>
</gene>
<evidence type="ECO:0000259" key="2">
    <source>
        <dbReference type="SMART" id="SM00101"/>
    </source>
</evidence>
<dbReference type="SMART" id="SM00101">
    <property type="entry name" value="14_3_3"/>
    <property type="match status" value="2"/>
</dbReference>
<dbReference type="Pfam" id="PF00244">
    <property type="entry name" value="14-3-3"/>
    <property type="match status" value="2"/>
</dbReference>
<evidence type="ECO:0000313" key="3">
    <source>
        <dbReference type="EMBL" id="CAD8045673.1"/>
    </source>
</evidence>
<evidence type="ECO:0000256" key="1">
    <source>
        <dbReference type="SAM" id="Coils"/>
    </source>
</evidence>
<accession>A0A8S1JSP3</accession>
<keyword evidence="1" id="KW-0175">Coiled coil</keyword>
<protein>
    <recommendedName>
        <fullName evidence="2">14-3-3 domain-containing protein</fullName>
    </recommendedName>
</protein>